<evidence type="ECO:0000256" key="8">
    <source>
        <dbReference type="ARBA" id="ARBA00023034"/>
    </source>
</evidence>
<evidence type="ECO:0000256" key="7">
    <source>
        <dbReference type="ARBA" id="ARBA00022968"/>
    </source>
</evidence>
<dbReference type="Pfam" id="PF03016">
    <property type="entry name" value="Exostosin_GT47"/>
    <property type="match status" value="1"/>
</dbReference>
<keyword evidence="7" id="KW-0735">Signal-anchor</keyword>
<comment type="cofactor">
    <cofactor evidence="1">
        <name>Zn(2+)</name>
        <dbReference type="ChEBI" id="CHEBI:29105"/>
    </cofactor>
</comment>
<comment type="similarity">
    <text evidence="3">Belongs to the glycosyltransferase 47 family.</text>
</comment>
<keyword evidence="6" id="KW-0862">Zinc</keyword>
<dbReference type="GO" id="GO:0008800">
    <property type="term" value="F:beta-lactamase activity"/>
    <property type="evidence" value="ECO:0007669"/>
    <property type="project" value="InterPro"/>
</dbReference>
<evidence type="ECO:0000256" key="9">
    <source>
        <dbReference type="SAM" id="MobiDB-lite"/>
    </source>
</evidence>
<evidence type="ECO:0000313" key="11">
    <source>
        <dbReference type="EMBL" id="KAG0578591.1"/>
    </source>
</evidence>
<evidence type="ECO:0000313" key="12">
    <source>
        <dbReference type="Proteomes" id="UP000822688"/>
    </source>
</evidence>
<dbReference type="InterPro" id="IPR001018">
    <property type="entry name" value="Beta-lactamase_class-B_CS"/>
</dbReference>
<feature type="region of interest" description="Disordered" evidence="9">
    <location>
        <begin position="22"/>
        <end position="48"/>
    </location>
</feature>
<dbReference type="GO" id="GO:0000139">
    <property type="term" value="C:Golgi membrane"/>
    <property type="evidence" value="ECO:0007669"/>
    <property type="project" value="UniProtKB-SubCell"/>
</dbReference>
<evidence type="ECO:0000256" key="4">
    <source>
        <dbReference type="ARBA" id="ARBA00022723"/>
    </source>
</evidence>
<evidence type="ECO:0000256" key="2">
    <source>
        <dbReference type="ARBA" id="ARBA00004323"/>
    </source>
</evidence>
<dbReference type="GO" id="GO:0008270">
    <property type="term" value="F:zinc ion binding"/>
    <property type="evidence" value="ECO:0007669"/>
    <property type="project" value="InterPro"/>
</dbReference>
<keyword evidence="12" id="KW-1185">Reference proteome</keyword>
<dbReference type="GO" id="GO:0016757">
    <property type="term" value="F:glycosyltransferase activity"/>
    <property type="evidence" value="ECO:0007669"/>
    <property type="project" value="InterPro"/>
</dbReference>
<feature type="domain" description="Exostosin GT47" evidence="10">
    <location>
        <begin position="97"/>
        <end position="432"/>
    </location>
</feature>
<evidence type="ECO:0000256" key="6">
    <source>
        <dbReference type="ARBA" id="ARBA00022833"/>
    </source>
</evidence>
<dbReference type="PANTHER" id="PTHR11062">
    <property type="entry name" value="EXOSTOSIN HEPARAN SULFATE GLYCOSYLTRANSFERASE -RELATED"/>
    <property type="match status" value="1"/>
</dbReference>
<organism evidence="11 12">
    <name type="scientific">Ceratodon purpureus</name>
    <name type="common">Fire moss</name>
    <name type="synonym">Dicranum purpureum</name>
    <dbReference type="NCBI Taxonomy" id="3225"/>
    <lineage>
        <taxon>Eukaryota</taxon>
        <taxon>Viridiplantae</taxon>
        <taxon>Streptophyta</taxon>
        <taxon>Embryophyta</taxon>
        <taxon>Bryophyta</taxon>
        <taxon>Bryophytina</taxon>
        <taxon>Bryopsida</taxon>
        <taxon>Dicranidae</taxon>
        <taxon>Pseudoditrichales</taxon>
        <taxon>Ditrichaceae</taxon>
        <taxon>Ceratodon</taxon>
    </lineage>
</organism>
<dbReference type="InterPro" id="IPR040911">
    <property type="entry name" value="Exostosin_GT47"/>
</dbReference>
<dbReference type="AlphaFoldDB" id="A0A8T0I7B9"/>
<dbReference type="PROSITE" id="PS00744">
    <property type="entry name" value="BETA_LACTAMASE_B_2"/>
    <property type="match status" value="1"/>
</dbReference>
<evidence type="ECO:0000256" key="1">
    <source>
        <dbReference type="ARBA" id="ARBA00001947"/>
    </source>
</evidence>
<comment type="subcellular location">
    <subcellularLocation>
        <location evidence="2">Golgi apparatus membrane</location>
        <topology evidence="2">Single-pass type II membrane protein</topology>
    </subcellularLocation>
</comment>
<keyword evidence="4" id="KW-0479">Metal-binding</keyword>
<sequence>MDARSRKLGLISPFNAYEVGAGRDESSRADSGWPTSAKFTPKMHKMPPPTKKKLAIKCCTLFLIVLFTRWACPSPGQPFQQEFPLTSQKLMLRSEACQGRRVHMYNIPPSFNTALLEYCDGGLVPWIKFCKHHQNNGFGELVNASTATFGDDWYRTDAYMLEVIFYERMQSYPCLTDTPLDADIYFIPFFAGLDALPYLYNKTKKLRQQGLDLLAWLRQNATESWRRYGGRDHFIIAGRTAWDFAIPEEGNKDWGTSLIDLDAMKHVTFMVLERRPWRPNEQAIPYPVGFHPSSSASLQIWIRRVRSAVRTALFSFSGALRPQQVGSIREILSLQCVNASAMCSRLDCGSIKCSHNPEPIYESLLHADFCLQPRGDTATRRSTIDSIVSGCIPVLFHKDTVETQYNWHLPPELDTYSVFIPEDCIMNGTCIVKDILMQIRPSQVLKMREKLISIIPNVVYRHPSAAGQSQRVMTDAFDLAIDGMRHKVDSFKAAL</sequence>
<comment type="caution">
    <text evidence="11">The sequence shown here is derived from an EMBL/GenBank/DDBJ whole genome shotgun (WGS) entry which is preliminary data.</text>
</comment>
<protein>
    <recommendedName>
        <fullName evidence="10">Exostosin GT47 domain-containing protein</fullName>
    </recommendedName>
</protein>
<keyword evidence="7" id="KW-0812">Transmembrane</keyword>
<keyword evidence="5" id="KW-0378">Hydrolase</keyword>
<proteinExistence type="inferred from homology"/>
<dbReference type="PANTHER" id="PTHR11062:SF58">
    <property type="entry name" value="XYLOGLUCAN GALACTOSYLTRANSFERASE GT19-RELATED"/>
    <property type="match status" value="1"/>
</dbReference>
<dbReference type="Proteomes" id="UP000822688">
    <property type="component" value="Chromosome 4"/>
</dbReference>
<dbReference type="EMBL" id="CM026424">
    <property type="protein sequence ID" value="KAG0578591.1"/>
    <property type="molecule type" value="Genomic_DNA"/>
</dbReference>
<accession>A0A8T0I7B9</accession>
<gene>
    <name evidence="11" type="ORF">KC19_4G035500</name>
</gene>
<evidence type="ECO:0000256" key="3">
    <source>
        <dbReference type="ARBA" id="ARBA00010271"/>
    </source>
</evidence>
<evidence type="ECO:0000256" key="5">
    <source>
        <dbReference type="ARBA" id="ARBA00022801"/>
    </source>
</evidence>
<evidence type="ECO:0000259" key="10">
    <source>
        <dbReference type="Pfam" id="PF03016"/>
    </source>
</evidence>
<keyword evidence="8" id="KW-0333">Golgi apparatus</keyword>
<name>A0A8T0I7B9_CERPU</name>
<dbReference type="InterPro" id="IPR004263">
    <property type="entry name" value="Exostosin"/>
</dbReference>
<dbReference type="GO" id="GO:0017001">
    <property type="term" value="P:antibiotic catabolic process"/>
    <property type="evidence" value="ECO:0007669"/>
    <property type="project" value="InterPro"/>
</dbReference>
<reference evidence="11" key="1">
    <citation type="submission" date="2020-06" db="EMBL/GenBank/DDBJ databases">
        <title>WGS assembly of Ceratodon purpureus strain R40.</title>
        <authorList>
            <person name="Carey S.B."/>
            <person name="Jenkins J."/>
            <person name="Shu S."/>
            <person name="Lovell J.T."/>
            <person name="Sreedasyam A."/>
            <person name="Maumus F."/>
            <person name="Tiley G.P."/>
            <person name="Fernandez-Pozo N."/>
            <person name="Barry K."/>
            <person name="Chen C."/>
            <person name="Wang M."/>
            <person name="Lipzen A."/>
            <person name="Daum C."/>
            <person name="Saski C.A."/>
            <person name="Payton A.C."/>
            <person name="Mcbreen J.C."/>
            <person name="Conrad R.E."/>
            <person name="Kollar L.M."/>
            <person name="Olsson S."/>
            <person name="Huttunen S."/>
            <person name="Landis J.B."/>
            <person name="Wickett N.J."/>
            <person name="Johnson M.G."/>
            <person name="Rensing S.A."/>
            <person name="Grimwood J."/>
            <person name="Schmutz J."/>
            <person name="Mcdaniel S.F."/>
        </authorList>
    </citation>
    <scope>NUCLEOTIDE SEQUENCE</scope>
    <source>
        <strain evidence="11">R40</strain>
    </source>
</reference>